<protein>
    <submittedName>
        <fullName evidence="2">Replication associated protein</fullName>
    </submittedName>
</protein>
<evidence type="ECO:0000313" key="2">
    <source>
        <dbReference type="EMBL" id="DAD97554.1"/>
    </source>
</evidence>
<accession>A0A8S5NTC0</accession>
<feature type="region of interest" description="Disordered" evidence="1">
    <location>
        <begin position="220"/>
        <end position="240"/>
    </location>
</feature>
<organism evidence="2">
    <name type="scientific">Caudovirales sp. ct0jG3</name>
    <dbReference type="NCBI Taxonomy" id="2825756"/>
    <lineage>
        <taxon>Viruses</taxon>
        <taxon>Duplodnaviria</taxon>
        <taxon>Heunggongvirae</taxon>
        <taxon>Uroviricota</taxon>
        <taxon>Caudoviricetes</taxon>
    </lineage>
</organism>
<evidence type="ECO:0000256" key="1">
    <source>
        <dbReference type="SAM" id="MobiDB-lite"/>
    </source>
</evidence>
<reference evidence="2" key="1">
    <citation type="journal article" date="2021" name="Proc. Natl. Acad. Sci. U.S.A.">
        <title>A Catalog of Tens of Thousands of Viruses from Human Metagenomes Reveals Hidden Associations with Chronic Diseases.</title>
        <authorList>
            <person name="Tisza M.J."/>
            <person name="Buck C.B."/>
        </authorList>
    </citation>
    <scope>NUCLEOTIDE SEQUENCE</scope>
    <source>
        <strain evidence="2">Ct0jG3</strain>
    </source>
</reference>
<proteinExistence type="predicted"/>
<dbReference type="EMBL" id="BK015244">
    <property type="protein sequence ID" value="DAD97554.1"/>
    <property type="molecule type" value="Genomic_DNA"/>
</dbReference>
<sequence length="307" mass="35377">MGWYIGSKLRDKAGSRGGGVVVGLFYREQKHICGKDYDTAAYMEVDLYPVSAKKHKASRRAKKKEASSLAQQTYNDKRAKRYHVQLVNTNFGKGDFSWTGTYDDDHLPVPGDYRRADLDFTNFIKRLYRWCDGHGVQRPKWVAATEYTTVGEDGSVCGRHHHHAIIQHTEGLTRDVLEELWSVNGKRIGLTRGEYLDVDHGSVEGLVRYIGKNKRCARSWRQSRGLEKPKTPPPNDTKWSRKKFEQAATLYIDDAAFWERQYPGYTLNRVETTVSNSGQRHTVVILRRAECWHGRGDMKKAQRRKRA</sequence>
<name>A0A8S5NTC0_9CAUD</name>